<dbReference type="Gene3D" id="3.30.1540.10">
    <property type="entry name" value="formyl-coa transferase, domain 3"/>
    <property type="match status" value="1"/>
</dbReference>
<accession>A0A6N8IYN2</accession>
<dbReference type="Gene3D" id="3.40.50.10540">
    <property type="entry name" value="Crotonobetainyl-coa:carnitine coa-transferase, domain 1"/>
    <property type="match status" value="1"/>
</dbReference>
<dbReference type="SUPFAM" id="SSF89796">
    <property type="entry name" value="CoA-transferase family III (CaiB/BaiF)"/>
    <property type="match status" value="1"/>
</dbReference>
<keyword evidence="3" id="KW-1185">Reference proteome</keyword>
<dbReference type="GO" id="GO:0008410">
    <property type="term" value="F:CoA-transferase activity"/>
    <property type="evidence" value="ECO:0007669"/>
    <property type="project" value="TreeGrafter"/>
</dbReference>
<dbReference type="PANTHER" id="PTHR48207:SF3">
    <property type="entry name" value="SUCCINATE--HYDROXYMETHYLGLUTARATE COA-TRANSFERASE"/>
    <property type="match status" value="1"/>
</dbReference>
<evidence type="ECO:0000313" key="3">
    <source>
        <dbReference type="Proteomes" id="UP000469385"/>
    </source>
</evidence>
<evidence type="ECO:0000313" key="2">
    <source>
        <dbReference type="EMBL" id="MVQ31878.1"/>
    </source>
</evidence>
<reference evidence="2 3" key="1">
    <citation type="submission" date="2019-12" db="EMBL/GenBank/DDBJ databases">
        <authorList>
            <person name="Huq M.A."/>
        </authorList>
    </citation>
    <scope>NUCLEOTIDE SEQUENCE [LARGE SCALE GENOMIC DNA]</scope>
    <source>
        <strain evidence="2 3">MAH-25</strain>
    </source>
</reference>
<evidence type="ECO:0008006" key="4">
    <source>
        <dbReference type="Google" id="ProtNLM"/>
    </source>
</evidence>
<name>A0A6N8IYN2_9BURK</name>
<evidence type="ECO:0000256" key="1">
    <source>
        <dbReference type="ARBA" id="ARBA00022679"/>
    </source>
</evidence>
<dbReference type="AlphaFoldDB" id="A0A6N8IYN2"/>
<dbReference type="PANTHER" id="PTHR48207">
    <property type="entry name" value="SUCCINATE--HYDROXYMETHYLGLUTARATE COA-TRANSFERASE"/>
    <property type="match status" value="1"/>
</dbReference>
<keyword evidence="1" id="KW-0808">Transferase</keyword>
<dbReference type="RefSeq" id="WP_157399884.1">
    <property type="nucleotide sequence ID" value="NZ_WSEL01000009.1"/>
</dbReference>
<comment type="caution">
    <text evidence="2">The sequence shown here is derived from an EMBL/GenBank/DDBJ whole genome shotgun (WGS) entry which is preliminary data.</text>
</comment>
<dbReference type="Proteomes" id="UP000469385">
    <property type="component" value="Unassembled WGS sequence"/>
</dbReference>
<protein>
    <recommendedName>
        <fullName evidence="4">CoA transferase</fullName>
    </recommendedName>
</protein>
<dbReference type="InterPro" id="IPR044855">
    <property type="entry name" value="CoA-Trfase_III_dom3_sf"/>
</dbReference>
<sequence length="417" mass="44970">MPDAALPLAGLRVLEISTAWAGPMLGRILRTFGAEVVKIESLDAIDNWRGAVKGDDRVRYPDGEPGERPYNRSAWFNTQNLGKRSLGLDLKAAEARPAIEAMVRSADIVISNFAAGALQRMRLGYDDLRALRPDVILLEMVVTGEGGPLADTRGVGPTMEALAGMTVLTGYGDGVPQRTGPAYVDPIGALNGAMAVLLAAHHRARTGEGQRIELAQRESLLHWYGERLLLAAEDGVELAPQGNALSWAAPHDAYRAAGDDEWVAIGVFEESEWLALCRAIERPELARDPRFADVAGRVANATALRAALEAWTSGHDKHSAAALLQRHGVCAAPVCCGRDAFADPQLLATGFLFQVDHPEAGRHRYNELPFRFEGAQDRAREPAPLLGQHTRELLRDWAGLDEAAIGRLLEAGAALQA</sequence>
<dbReference type="InterPro" id="IPR023606">
    <property type="entry name" value="CoA-Trfase_III_dom_1_sf"/>
</dbReference>
<gene>
    <name evidence="2" type="ORF">GON04_20640</name>
</gene>
<dbReference type="EMBL" id="WSEL01000009">
    <property type="protein sequence ID" value="MVQ31878.1"/>
    <property type="molecule type" value="Genomic_DNA"/>
</dbReference>
<dbReference type="Pfam" id="PF02515">
    <property type="entry name" value="CoA_transf_3"/>
    <property type="match status" value="1"/>
</dbReference>
<organism evidence="2 3">
    <name type="scientific">Ramlibacter pinisoli</name>
    <dbReference type="NCBI Taxonomy" id="2682844"/>
    <lineage>
        <taxon>Bacteria</taxon>
        <taxon>Pseudomonadati</taxon>
        <taxon>Pseudomonadota</taxon>
        <taxon>Betaproteobacteria</taxon>
        <taxon>Burkholderiales</taxon>
        <taxon>Comamonadaceae</taxon>
        <taxon>Ramlibacter</taxon>
    </lineage>
</organism>
<proteinExistence type="predicted"/>
<dbReference type="InterPro" id="IPR003673">
    <property type="entry name" value="CoA-Trfase_fam_III"/>
</dbReference>
<dbReference type="InterPro" id="IPR050483">
    <property type="entry name" value="CoA-transferase_III_domain"/>
</dbReference>